<dbReference type="PANTHER" id="PTHR36917">
    <property type="entry name" value="INTRACELLULAR SEPTATION PROTEIN A-RELATED"/>
    <property type="match status" value="1"/>
</dbReference>
<sequence length="188" mass="20857">MSKAPPPAWLKPLVDYLPLVVFLAAFEFKGLMVATVALMATTLVALILSLAVARRVPLVPLLTAVIVGVFGGLTLWFNDETFIKIKPTIIYGLFAAILGGGLFFGRTFLKAVMGEALPLDELGWRRLTLRFTLFFVAMALANEVIRRVVTTEMWVLWKVPGSMILTFLFILTQMGLIKRHRLPDHGAD</sequence>
<feature type="transmembrane region" description="Helical" evidence="5">
    <location>
        <begin position="155"/>
        <end position="172"/>
    </location>
</feature>
<keyword evidence="5" id="KW-0997">Cell inner membrane</keyword>
<dbReference type="OrthoDB" id="9788219at2"/>
<comment type="function">
    <text evidence="5">Plays a role in cell envelope biogenesis, maintenance of cell envelope integrity and membrane homeostasis.</text>
</comment>
<keyword evidence="3 5" id="KW-1133">Transmembrane helix</keyword>
<evidence type="ECO:0000256" key="4">
    <source>
        <dbReference type="ARBA" id="ARBA00023136"/>
    </source>
</evidence>
<gene>
    <name evidence="6" type="primary">ispZ</name>
    <name evidence="5" type="synonym">yciB</name>
    <name evidence="6" type="ORF">CWS72_07565</name>
</gene>
<dbReference type="PANTHER" id="PTHR36917:SF1">
    <property type="entry name" value="INNER MEMBRANE-SPANNING PROTEIN YCIB"/>
    <property type="match status" value="1"/>
</dbReference>
<evidence type="ECO:0000256" key="1">
    <source>
        <dbReference type="ARBA" id="ARBA00022475"/>
    </source>
</evidence>
<feature type="transmembrane region" description="Helical" evidence="5">
    <location>
        <begin position="58"/>
        <end position="77"/>
    </location>
</feature>
<evidence type="ECO:0000256" key="3">
    <source>
        <dbReference type="ARBA" id="ARBA00022989"/>
    </source>
</evidence>
<feature type="transmembrane region" description="Helical" evidence="5">
    <location>
        <begin position="20"/>
        <end position="51"/>
    </location>
</feature>
<name>A0A2N3PXG0_9PROT</name>
<dbReference type="AlphaFoldDB" id="A0A2N3PXG0"/>
<proteinExistence type="inferred from homology"/>
<dbReference type="EMBL" id="PIUM01000006">
    <property type="protein sequence ID" value="PKU25061.1"/>
    <property type="molecule type" value="Genomic_DNA"/>
</dbReference>
<dbReference type="NCBIfam" id="TIGR00997">
    <property type="entry name" value="ispZ"/>
    <property type="match status" value="1"/>
</dbReference>
<dbReference type="InterPro" id="IPR006008">
    <property type="entry name" value="YciB"/>
</dbReference>
<comment type="caution">
    <text evidence="6">The sequence shown here is derived from an EMBL/GenBank/DDBJ whole genome shotgun (WGS) entry which is preliminary data.</text>
</comment>
<accession>A0A2N3PXG0</accession>
<comment type="subcellular location">
    <subcellularLocation>
        <location evidence="5">Cell inner membrane</location>
        <topology evidence="5">Multi-pass membrane protein</topology>
    </subcellularLocation>
</comment>
<keyword evidence="4 5" id="KW-0472">Membrane</keyword>
<comment type="similarity">
    <text evidence="5">Belongs to the YciB family.</text>
</comment>
<feature type="transmembrane region" description="Helical" evidence="5">
    <location>
        <begin position="89"/>
        <end position="109"/>
    </location>
</feature>
<protein>
    <recommendedName>
        <fullName evidence="5">Inner membrane-spanning protein YciB</fullName>
    </recommendedName>
</protein>
<keyword evidence="2 5" id="KW-0812">Transmembrane</keyword>
<keyword evidence="1 5" id="KW-1003">Cell membrane</keyword>
<comment type="caution">
    <text evidence="5">Lacks conserved residue(s) required for the propagation of feature annotation.</text>
</comment>
<dbReference type="Pfam" id="PF04279">
    <property type="entry name" value="IspA"/>
    <property type="match status" value="1"/>
</dbReference>
<dbReference type="HAMAP" id="MF_00189">
    <property type="entry name" value="YciB"/>
    <property type="match status" value="1"/>
</dbReference>
<keyword evidence="7" id="KW-1185">Reference proteome</keyword>
<dbReference type="Proteomes" id="UP000233293">
    <property type="component" value="Unassembled WGS sequence"/>
</dbReference>
<dbReference type="RefSeq" id="WP_101249988.1">
    <property type="nucleotide sequence ID" value="NZ_PIUM01000006.1"/>
</dbReference>
<dbReference type="GO" id="GO:0005886">
    <property type="term" value="C:plasma membrane"/>
    <property type="evidence" value="ECO:0007669"/>
    <property type="project" value="UniProtKB-SubCell"/>
</dbReference>
<evidence type="ECO:0000256" key="5">
    <source>
        <dbReference type="HAMAP-Rule" id="MF_00189"/>
    </source>
</evidence>
<evidence type="ECO:0000313" key="6">
    <source>
        <dbReference type="EMBL" id="PKU25061.1"/>
    </source>
</evidence>
<evidence type="ECO:0000256" key="2">
    <source>
        <dbReference type="ARBA" id="ARBA00022692"/>
    </source>
</evidence>
<reference evidence="7" key="1">
    <citation type="submission" date="2017-12" db="EMBL/GenBank/DDBJ databases">
        <title>Draft genome sequence of Telmatospirillum siberiense 26-4b1T, an acidotolerant peatland alphaproteobacterium potentially involved in sulfur cycling.</title>
        <authorList>
            <person name="Hausmann B."/>
            <person name="Pjevac P."/>
            <person name="Schreck K."/>
            <person name="Herbold C.W."/>
            <person name="Daims H."/>
            <person name="Wagner M."/>
            <person name="Pester M."/>
            <person name="Loy A."/>
        </authorList>
    </citation>
    <scope>NUCLEOTIDE SEQUENCE [LARGE SCALE GENOMIC DNA]</scope>
    <source>
        <strain evidence="7">26-4b1</strain>
    </source>
</reference>
<evidence type="ECO:0000313" key="7">
    <source>
        <dbReference type="Proteomes" id="UP000233293"/>
    </source>
</evidence>
<organism evidence="6 7">
    <name type="scientific">Telmatospirillum siberiense</name>
    <dbReference type="NCBI Taxonomy" id="382514"/>
    <lineage>
        <taxon>Bacteria</taxon>
        <taxon>Pseudomonadati</taxon>
        <taxon>Pseudomonadota</taxon>
        <taxon>Alphaproteobacteria</taxon>
        <taxon>Rhodospirillales</taxon>
        <taxon>Rhodospirillaceae</taxon>
        <taxon>Telmatospirillum</taxon>
    </lineage>
</organism>